<feature type="region of interest" description="Disordered" evidence="1">
    <location>
        <begin position="874"/>
        <end position="893"/>
    </location>
</feature>
<organism evidence="4 6">
    <name type="scientific">Pseudomonas extremaustralis</name>
    <dbReference type="NCBI Taxonomy" id="359110"/>
    <lineage>
        <taxon>Bacteria</taxon>
        <taxon>Pseudomonadati</taxon>
        <taxon>Pseudomonadota</taxon>
        <taxon>Gammaproteobacteria</taxon>
        <taxon>Pseudomonadales</taxon>
        <taxon>Pseudomonadaceae</taxon>
        <taxon>Pseudomonas</taxon>
    </lineage>
</organism>
<keyword evidence="5" id="KW-1185">Reference proteome</keyword>
<gene>
    <name evidence="4" type="ORF">FIV36_20725</name>
    <name evidence="3" type="ORF">SAMN05216591_1281</name>
</gene>
<feature type="domain" description="Dermonecrotic toxin N-terminal" evidence="2">
    <location>
        <begin position="350"/>
        <end position="586"/>
    </location>
</feature>
<evidence type="ECO:0000313" key="4">
    <source>
        <dbReference type="EMBL" id="TWS02217.1"/>
    </source>
</evidence>
<dbReference type="RefSeq" id="WP_130926111.1">
    <property type="nucleotide sequence ID" value="NZ_LT629689.1"/>
</dbReference>
<dbReference type="Proteomes" id="UP000182858">
    <property type="component" value="Chromosome I"/>
</dbReference>
<evidence type="ECO:0000313" key="5">
    <source>
        <dbReference type="Proteomes" id="UP000182858"/>
    </source>
</evidence>
<evidence type="ECO:0000259" key="2">
    <source>
        <dbReference type="Pfam" id="PF20178"/>
    </source>
</evidence>
<dbReference type="EMBL" id="LT629689">
    <property type="protein sequence ID" value="SDE88740.1"/>
    <property type="molecule type" value="Genomic_DNA"/>
</dbReference>
<evidence type="ECO:0000313" key="6">
    <source>
        <dbReference type="Proteomes" id="UP000317951"/>
    </source>
</evidence>
<dbReference type="GeneID" id="78552788"/>
<dbReference type="EMBL" id="VFET01000019">
    <property type="protein sequence ID" value="TWS02217.1"/>
    <property type="molecule type" value="Genomic_DNA"/>
</dbReference>
<evidence type="ECO:0000256" key="1">
    <source>
        <dbReference type="SAM" id="MobiDB-lite"/>
    </source>
</evidence>
<accession>A0A5C5Q8U3</accession>
<name>A0A5C5Q8U3_9PSED</name>
<protein>
    <recommendedName>
        <fullName evidence="2">Dermonecrotic toxin N-terminal domain-containing protein</fullName>
    </recommendedName>
</protein>
<dbReference type="InterPro" id="IPR046673">
    <property type="entry name" value="ToxA_N"/>
</dbReference>
<sequence length="1517" mass="169294">MQTVIQQLLGSALSERYPALVVDLSTLQLAIPSTRQWQFRPLMAVVQDYLGGVAPLDFSDVGAQDYYLSERPPTRLKYPDATRSRLDIKAIETLIKELPQTLPTALQNALVEYWNADAERCRRLADALMDRLRIAAIRQVGLTAQARSTVDQLVTLPDREQRVARHGERAVYAYCLETLLTHDARQVTLLGPELVLTQTGNGVAPALLCTPAGAIEVFASMDDLLQAWGQRLAAQYSCDDILIRRYEPQGNVFDHQATMLLNRQQERLGAWRLPATNGFDALQTEYLALCDPEHYLSSPAMLAPAALEPLRAKLPAWLQQAGTAAQARYRRLSLGLASAKLRSGGRTFLSDIPDIRTFATEALRQALQKDAAGDAPDPDDLELIFAVAAGYPGTAGIVKHEHMSLTDLAIRNLAGRPHGELSIRHRQGLALPAWLTPQAVLGSGGLIEQVDIGQQYPRRLQTELLGDTPQARARETLFADQQSLQLPLLALELSLQNRHGLTLAGARRVEALMQPEMADQQVDGQRIVIRHLTLVRSTDATPDAVANMYLIEGEDPMSGPHLLYRPLYAEPLYEFASRAALFEAIATPGELQSSVLLWLSDAARPIYDHGGFREPHYVRFGLGDEFAVIRTPAPAHLGANGTNDELHQYLISGRLLQYLYTENANAMIRQADRESLSNHESRWQLLLEGGGLLFGSVLYPLLRGPAMLTGWLLSLIASFSMDIEALEADDPKVRELATVDLLLNLGQILLEGTPPTSALGAARRDIPALPLPARVAEQWPAPAGTRIREGVVHLPGVLPQPDKTVLDFSFAQARHRLTPEQQARLASFKVQRPATLPTAIEDGPHKGLYRDEPHWYARVAGEWFRVTLDGDTGVTVVDPDNPQRLGPPLRVDEQGNWSVDTRLRLRGGMPPKRIQAARLQRAQRIDELRAAYERFVSAQVAQQRTVDIAHSVMERASEDPRFTAAQQQSTRERFDKVLQEQTTDYLHILDAHKERQELGIPLPSSTLAALMENLVNNARKHVVVAEQERMALYSAHTQFLVQGPQLYLSVINAPARYEAFIKQSLAINERSIRWLEMRDRYRDELFNLGLPGAEGYARLVLDRPDEISALAVKDLQIRSLKLVVIKHLEHTLFETLDEVLTPLQSQVRTHSELNALELSAQERVTILQSLVERYGSALDALQGIGIINRDELESTYFSQLFTLVESLYQEAARQFAGELKPVVPAAKRPARRKTSMAGKPTKKIIRTARRGTLIGELKPVGNVEVVEVRDEVGNQLLDMYSQSGDEWVVYREQRPPQSPRPSRALSLIKGEARKLFAMLEAHLRRGKDYKKVSRHPQEVEEILHFEATRYTKLATELDQAIQAQPQAARLAADQALVTQMLAAAQQLIELGTELRIALCLELPPTHGNLDYLAAQKRAYVARWGERLQLSGERRDFIQEYAITDPKGQPLWYAHFHYPAVNTPKADYSAAHLKTREQRQVSYYTLLASAQGPQAVVNVHRGLIGKALAERLFLPLAP</sequence>
<reference evidence="3 5" key="1">
    <citation type="submission" date="2016-10" db="EMBL/GenBank/DDBJ databases">
        <authorList>
            <person name="Varghese N."/>
            <person name="Submissions S."/>
        </authorList>
    </citation>
    <scope>NUCLEOTIDE SEQUENCE [LARGE SCALE GENOMIC DNA]</scope>
    <source>
        <strain evidence="3 5">DSM 17835</strain>
    </source>
</reference>
<dbReference type="OrthoDB" id="7003488at2"/>
<reference evidence="4 6" key="2">
    <citation type="submission" date="2019-06" db="EMBL/GenBank/DDBJ databases">
        <title>Pseudomonas bimorpha sp. nov. isolated from bovine raw milk and skim milk concentrate.</title>
        <authorList>
            <person name="Hofmann K."/>
            <person name="Huptas C."/>
            <person name="Doll E."/>
            <person name="Scherer S."/>
            <person name="Wenning M."/>
        </authorList>
    </citation>
    <scope>NUCLEOTIDE SEQUENCE [LARGE SCALE GENOMIC DNA]</scope>
    <source>
        <strain evidence="4 6">DSM 17835</strain>
    </source>
</reference>
<evidence type="ECO:0000313" key="3">
    <source>
        <dbReference type="EMBL" id="SDE88740.1"/>
    </source>
</evidence>
<proteinExistence type="predicted"/>
<dbReference type="Proteomes" id="UP000317951">
    <property type="component" value="Unassembled WGS sequence"/>
</dbReference>
<dbReference type="Pfam" id="PF20178">
    <property type="entry name" value="ToxA_N"/>
    <property type="match status" value="1"/>
</dbReference>